<dbReference type="PIRSF" id="PIRSF001143">
    <property type="entry name" value="Factor_X"/>
    <property type="match status" value="1"/>
</dbReference>
<feature type="chain" id="PRO_5017181103" description="Vitamin K-dependent protein C" evidence="29">
    <location>
        <begin position="20"/>
        <end position="431"/>
    </location>
</feature>
<dbReference type="FunFam" id="2.40.10.10:FF:000015">
    <property type="entry name" value="Atrial natriuretic peptide-converting enzyme"/>
    <property type="match status" value="1"/>
</dbReference>
<dbReference type="InterPro" id="IPR001881">
    <property type="entry name" value="EGF-like_Ca-bd_dom"/>
</dbReference>
<reference evidence="33" key="1">
    <citation type="submission" date="2025-08" db="UniProtKB">
        <authorList>
            <consortium name="Ensembl"/>
        </authorList>
    </citation>
    <scope>IDENTIFICATION</scope>
</reference>
<dbReference type="PROSITE" id="PS50998">
    <property type="entry name" value="GLA_2"/>
    <property type="match status" value="1"/>
</dbReference>
<feature type="signal peptide" evidence="29">
    <location>
        <begin position="1"/>
        <end position="19"/>
    </location>
</feature>
<dbReference type="AlphaFoldDB" id="A0A3B3SPB3"/>
<dbReference type="PROSITE" id="PS00135">
    <property type="entry name" value="TRYPSIN_SER"/>
    <property type="match status" value="1"/>
</dbReference>
<protein>
    <recommendedName>
        <fullName evidence="22">Vitamin K-dependent protein C</fullName>
        <ecNumber evidence="21">3.4.21.69</ecNumber>
    </recommendedName>
    <alternativeName>
        <fullName evidence="25">Anticoagulant protein C</fullName>
    </alternativeName>
    <alternativeName>
        <fullName evidence="23">Autoprothrombin IIA</fullName>
    </alternativeName>
    <alternativeName>
        <fullName evidence="24">Blood coagulation factor XIV</fullName>
    </alternativeName>
</protein>
<evidence type="ECO:0000259" key="31">
    <source>
        <dbReference type="PROSITE" id="PS50240"/>
    </source>
</evidence>
<dbReference type="InterPro" id="IPR033116">
    <property type="entry name" value="TRYPSIN_SER"/>
</dbReference>
<feature type="domain" description="Peptidase S1" evidence="31">
    <location>
        <begin position="193"/>
        <end position="426"/>
    </location>
</feature>
<dbReference type="Proteomes" id="UP000261540">
    <property type="component" value="Unplaced"/>
</dbReference>
<feature type="disulfide bond" evidence="27">
    <location>
        <begin position="87"/>
        <end position="97"/>
    </location>
</feature>
<dbReference type="InterPro" id="IPR012224">
    <property type="entry name" value="Pept_S1A_FX"/>
</dbReference>
<evidence type="ECO:0000256" key="9">
    <source>
        <dbReference type="ARBA" id="ARBA00022696"/>
    </source>
</evidence>
<dbReference type="InterPro" id="IPR000152">
    <property type="entry name" value="EGF-type_Asp/Asn_hydroxyl_site"/>
</dbReference>
<dbReference type="PROSITE" id="PS00011">
    <property type="entry name" value="GLA_1"/>
    <property type="match status" value="1"/>
</dbReference>
<dbReference type="PANTHER" id="PTHR24278">
    <property type="entry name" value="COAGULATION FACTOR"/>
    <property type="match status" value="1"/>
</dbReference>
<dbReference type="CDD" id="cd00190">
    <property type="entry name" value="Tryp_SPc"/>
    <property type="match status" value="1"/>
</dbReference>
<evidence type="ECO:0000256" key="1">
    <source>
        <dbReference type="ARBA" id="ARBA00004240"/>
    </source>
</evidence>
<dbReference type="SUPFAM" id="SSF57196">
    <property type="entry name" value="EGF/Laminin"/>
    <property type="match status" value="1"/>
</dbReference>
<dbReference type="PROSITE" id="PS00022">
    <property type="entry name" value="EGF_1"/>
    <property type="match status" value="1"/>
</dbReference>
<keyword evidence="14" id="KW-0333">Golgi apparatus</keyword>
<keyword evidence="15" id="KW-0094">Blood coagulation</keyword>
<evidence type="ECO:0000256" key="15">
    <source>
        <dbReference type="ARBA" id="ARBA00023084"/>
    </source>
</evidence>
<evidence type="ECO:0000256" key="7">
    <source>
        <dbReference type="ARBA" id="ARBA00022670"/>
    </source>
</evidence>
<feature type="active site" description="Charge relay system" evidence="26">
    <location>
        <position position="378"/>
    </location>
</feature>
<dbReference type="FunFam" id="4.10.740.10:FF:000001">
    <property type="entry name" value="vitamin K-dependent protein S"/>
    <property type="match status" value="1"/>
</dbReference>
<sequence length="431" mass="47653">MVHRGVIVLVALWSSGAIGQSVFQDRPQAHMLLRHKRANSFLEEIKPPSKERECVEEVCNFEEAREIFQTREATIEFWVVYTDGNQCESNPCVNGSCVDQFKSFTCKCNQGFEGKLCDHNVTATSCRKDNGDCEQVCAESANGTSRACSCVRGYSLDLNSRSCIPTAKFACGRVHIPRSSSDVKNHKGLMPWVVSGERGKKGESPWQAMLLNEKGNLHCGGVLISESWVLTAAHCLEGEPHLSVRLGEYDRTIKEGSEVTLPVAESISHPDYNTESVDNDIALLRLASPVSYTTFIAPVCLPSRKLAENILHRNGTSTIVTGWGRKTYQGPMSLALRYINIPVVGHELCSDVMPNEITENMLCGGILGQEQDACNGDSGGPMVTKYHDTWFLIGLVSLGDRCGQKDRLGIYTKVANYLDWIESIQQTRKKP</sequence>
<dbReference type="KEGG" id="pki:111836694"/>
<evidence type="ECO:0000256" key="17">
    <source>
        <dbReference type="ARBA" id="ARBA00023157"/>
    </source>
</evidence>
<comment type="function">
    <text evidence="20">Protein C is a vitamin K-dependent serine protease that regulates blood coagulation by inactivating factors Va and VIIIa in the presence of calcium ions and phospholipids. Exerts a protective effect on the endothelial cell barrier function.</text>
</comment>
<feature type="active site" description="Charge relay system" evidence="26">
    <location>
        <position position="234"/>
    </location>
</feature>
<dbReference type="SUPFAM" id="SSF50494">
    <property type="entry name" value="Trypsin-like serine proteases"/>
    <property type="match status" value="1"/>
</dbReference>
<proteinExistence type="predicted"/>
<feature type="disulfide bond" evidence="27">
    <location>
        <begin position="108"/>
        <end position="117"/>
    </location>
</feature>
<evidence type="ECO:0000313" key="33">
    <source>
        <dbReference type="Ensembl" id="ENSPKIP00000031896.1"/>
    </source>
</evidence>
<dbReference type="PROSITE" id="PS50240">
    <property type="entry name" value="TRYPSIN_DOM"/>
    <property type="match status" value="1"/>
</dbReference>
<dbReference type="InterPro" id="IPR035972">
    <property type="entry name" value="GLA-like_dom_SF"/>
</dbReference>
<dbReference type="Pfam" id="PF00089">
    <property type="entry name" value="Trypsin"/>
    <property type="match status" value="1"/>
</dbReference>
<name>A0A3B3SPB3_9TELE</name>
<dbReference type="SMART" id="SM00181">
    <property type="entry name" value="EGF"/>
    <property type="match status" value="2"/>
</dbReference>
<evidence type="ECO:0000313" key="34">
    <source>
        <dbReference type="Proteomes" id="UP000261540"/>
    </source>
</evidence>
<dbReference type="InterPro" id="IPR000294">
    <property type="entry name" value="GLA_domain"/>
</dbReference>
<evidence type="ECO:0000256" key="8">
    <source>
        <dbReference type="ARBA" id="ARBA00022685"/>
    </source>
</evidence>
<dbReference type="PANTHER" id="PTHR24278:SF0">
    <property type="entry name" value="VITAMIN K-DEPENDENT PROTEIN C"/>
    <property type="match status" value="1"/>
</dbReference>
<dbReference type="SUPFAM" id="SSF57630">
    <property type="entry name" value="GLA-domain"/>
    <property type="match status" value="1"/>
</dbReference>
<keyword evidence="6 27" id="KW-0245">EGF-like domain</keyword>
<dbReference type="PROSITE" id="PS00134">
    <property type="entry name" value="TRYPSIN_HIS"/>
    <property type="match status" value="1"/>
</dbReference>
<evidence type="ECO:0000256" key="21">
    <source>
        <dbReference type="ARBA" id="ARBA00038995"/>
    </source>
</evidence>
<dbReference type="GO" id="GO:0005615">
    <property type="term" value="C:extracellular space"/>
    <property type="evidence" value="ECO:0007669"/>
    <property type="project" value="TreeGrafter"/>
</dbReference>
<dbReference type="GO" id="GO:0005509">
    <property type="term" value="F:calcium ion binding"/>
    <property type="evidence" value="ECO:0007669"/>
    <property type="project" value="InterPro"/>
</dbReference>
<dbReference type="InterPro" id="IPR009003">
    <property type="entry name" value="Peptidase_S1_PA"/>
</dbReference>
<dbReference type="GO" id="GO:0005794">
    <property type="term" value="C:Golgi apparatus"/>
    <property type="evidence" value="ECO:0007669"/>
    <property type="project" value="UniProtKB-SubCell"/>
</dbReference>
<dbReference type="Gene3D" id="2.10.25.10">
    <property type="entry name" value="Laminin"/>
    <property type="match status" value="2"/>
</dbReference>
<evidence type="ECO:0000256" key="12">
    <source>
        <dbReference type="ARBA" id="ARBA00022825"/>
    </source>
</evidence>
<dbReference type="GO" id="GO:0005783">
    <property type="term" value="C:endoplasmic reticulum"/>
    <property type="evidence" value="ECO:0007669"/>
    <property type="project" value="UniProtKB-SubCell"/>
</dbReference>
<comment type="caution">
    <text evidence="27">Lacks conserved residue(s) required for the propagation of feature annotation.</text>
</comment>
<dbReference type="GO" id="GO:0007596">
    <property type="term" value="P:blood coagulation"/>
    <property type="evidence" value="ECO:0007669"/>
    <property type="project" value="UniProtKB-KW"/>
</dbReference>
<evidence type="ECO:0000256" key="24">
    <source>
        <dbReference type="ARBA" id="ARBA00042403"/>
    </source>
</evidence>
<keyword evidence="13" id="KW-0106">Calcium</keyword>
<evidence type="ECO:0000256" key="23">
    <source>
        <dbReference type="ARBA" id="ARBA00041306"/>
    </source>
</evidence>
<dbReference type="PRINTS" id="PR00001">
    <property type="entry name" value="GLABLOOD"/>
</dbReference>
<evidence type="ECO:0000256" key="11">
    <source>
        <dbReference type="ARBA" id="ARBA00022824"/>
    </source>
</evidence>
<dbReference type="InterPro" id="IPR018097">
    <property type="entry name" value="EGF_Ca-bd_CS"/>
</dbReference>
<keyword evidence="4" id="KW-0301">Gamma-carboxyglutamic acid</keyword>
<comment type="subcellular location">
    <subcellularLocation>
        <location evidence="1">Endoplasmic reticulum</location>
    </subcellularLocation>
    <subcellularLocation>
        <location evidence="2">Golgi apparatus</location>
    </subcellularLocation>
    <subcellularLocation>
        <location evidence="3">Secreted</location>
    </subcellularLocation>
</comment>
<evidence type="ECO:0000256" key="4">
    <source>
        <dbReference type="ARBA" id="ARBA00022479"/>
    </source>
</evidence>
<dbReference type="PRINTS" id="PR00722">
    <property type="entry name" value="CHYMOTRYPSIN"/>
</dbReference>
<keyword evidence="18" id="KW-0325">Glycoprotein</keyword>
<dbReference type="InterPro" id="IPR043504">
    <property type="entry name" value="Peptidase_S1_PA_chymotrypsin"/>
</dbReference>
<organism evidence="33 34">
    <name type="scientific">Paramormyrops kingsleyae</name>
    <dbReference type="NCBI Taxonomy" id="1676925"/>
    <lineage>
        <taxon>Eukaryota</taxon>
        <taxon>Metazoa</taxon>
        <taxon>Chordata</taxon>
        <taxon>Craniata</taxon>
        <taxon>Vertebrata</taxon>
        <taxon>Euteleostomi</taxon>
        <taxon>Actinopterygii</taxon>
        <taxon>Neopterygii</taxon>
        <taxon>Teleostei</taxon>
        <taxon>Osteoglossocephala</taxon>
        <taxon>Osteoglossomorpha</taxon>
        <taxon>Osteoglossiformes</taxon>
        <taxon>Mormyridae</taxon>
        <taxon>Paramormyrops</taxon>
    </lineage>
</organism>
<keyword evidence="9" id="KW-0356">Hemostasis</keyword>
<dbReference type="GeneTree" id="ENSGT00940000154474"/>
<keyword evidence="34" id="KW-1185">Reference proteome</keyword>
<feature type="active site" description="Charge relay system" evidence="26">
    <location>
        <position position="280"/>
    </location>
</feature>
<dbReference type="PROSITE" id="PS50026">
    <property type="entry name" value="EGF_3"/>
    <property type="match status" value="1"/>
</dbReference>
<dbReference type="InterPro" id="IPR050442">
    <property type="entry name" value="Peptidase_S1_coag_factors"/>
</dbReference>
<evidence type="ECO:0000256" key="19">
    <source>
        <dbReference type="ARBA" id="ARBA00036045"/>
    </source>
</evidence>
<dbReference type="Gene3D" id="4.10.740.10">
    <property type="entry name" value="Coagulation Factor IX"/>
    <property type="match status" value="1"/>
</dbReference>
<dbReference type="SMART" id="SM00069">
    <property type="entry name" value="GLA"/>
    <property type="match status" value="1"/>
</dbReference>
<evidence type="ECO:0000256" key="22">
    <source>
        <dbReference type="ARBA" id="ARBA00040219"/>
    </source>
</evidence>
<dbReference type="PROSITE" id="PS00010">
    <property type="entry name" value="ASX_HYDROXYL"/>
    <property type="match status" value="1"/>
</dbReference>
<dbReference type="PROSITE" id="PS01187">
    <property type="entry name" value="EGF_CA"/>
    <property type="match status" value="1"/>
</dbReference>
<dbReference type="Gene3D" id="2.40.10.10">
    <property type="entry name" value="Trypsin-like serine proteases"/>
    <property type="match status" value="2"/>
</dbReference>
<evidence type="ECO:0000256" key="20">
    <source>
        <dbReference type="ARBA" id="ARBA00037553"/>
    </source>
</evidence>
<dbReference type="FunFam" id="2.10.25.10:FF:000279">
    <property type="entry name" value="Neurogenic locus notch 1"/>
    <property type="match status" value="1"/>
</dbReference>
<feature type="domain" description="EGF-like" evidence="30">
    <location>
        <begin position="83"/>
        <end position="118"/>
    </location>
</feature>
<dbReference type="Pfam" id="PF00008">
    <property type="entry name" value="EGF"/>
    <property type="match status" value="1"/>
</dbReference>
<dbReference type="Pfam" id="PF00594">
    <property type="entry name" value="Gla"/>
    <property type="match status" value="1"/>
</dbReference>
<dbReference type="OrthoDB" id="9028152at2759"/>
<feature type="domain" description="Gla" evidence="32">
    <location>
        <begin position="37"/>
        <end position="83"/>
    </location>
</feature>
<evidence type="ECO:0000256" key="10">
    <source>
        <dbReference type="ARBA" id="ARBA00022801"/>
    </source>
</evidence>
<evidence type="ECO:0000256" key="13">
    <source>
        <dbReference type="ARBA" id="ARBA00022837"/>
    </source>
</evidence>
<dbReference type="GO" id="GO:0006508">
    <property type="term" value="P:proteolysis"/>
    <property type="evidence" value="ECO:0007669"/>
    <property type="project" value="UniProtKB-KW"/>
</dbReference>
<evidence type="ECO:0000256" key="2">
    <source>
        <dbReference type="ARBA" id="ARBA00004555"/>
    </source>
</evidence>
<keyword evidence="12 28" id="KW-0720">Serine protease</keyword>
<keyword evidence="16" id="KW-0865">Zymogen</keyword>
<dbReference type="SMART" id="SM00020">
    <property type="entry name" value="Tryp_SPc"/>
    <property type="match status" value="1"/>
</dbReference>
<dbReference type="InterPro" id="IPR000742">
    <property type="entry name" value="EGF"/>
</dbReference>
<evidence type="ECO:0000256" key="27">
    <source>
        <dbReference type="PROSITE-ProRule" id="PRU00076"/>
    </source>
</evidence>
<evidence type="ECO:0000256" key="5">
    <source>
        <dbReference type="ARBA" id="ARBA00022525"/>
    </source>
</evidence>
<keyword evidence="29" id="KW-0732">Signal</keyword>
<dbReference type="CDD" id="cd00054">
    <property type="entry name" value="EGF_CA"/>
    <property type="match status" value="1"/>
</dbReference>
<evidence type="ECO:0000256" key="18">
    <source>
        <dbReference type="ARBA" id="ARBA00023180"/>
    </source>
</evidence>
<keyword evidence="11" id="KW-0256">Endoplasmic reticulum</keyword>
<reference evidence="33" key="2">
    <citation type="submission" date="2025-09" db="UniProtKB">
        <authorList>
            <consortium name="Ensembl"/>
        </authorList>
    </citation>
    <scope>IDENTIFICATION</scope>
</reference>
<evidence type="ECO:0000256" key="26">
    <source>
        <dbReference type="PIRSR" id="PIRSR001143-1"/>
    </source>
</evidence>
<dbReference type="InterPro" id="IPR017857">
    <property type="entry name" value="Coagulation_fac-like_Gla_dom"/>
</dbReference>
<evidence type="ECO:0000259" key="30">
    <source>
        <dbReference type="PROSITE" id="PS50026"/>
    </source>
</evidence>
<keyword evidence="7 28" id="KW-0645">Protease</keyword>
<dbReference type="InterPro" id="IPR001254">
    <property type="entry name" value="Trypsin_dom"/>
</dbReference>
<evidence type="ECO:0000256" key="3">
    <source>
        <dbReference type="ARBA" id="ARBA00004613"/>
    </source>
</evidence>
<evidence type="ECO:0000256" key="28">
    <source>
        <dbReference type="RuleBase" id="RU363034"/>
    </source>
</evidence>
<dbReference type="Ensembl" id="ENSPKIT00000012754.1">
    <property type="protein sequence ID" value="ENSPKIP00000031896.1"/>
    <property type="gene ID" value="ENSPKIG00000012214.1"/>
</dbReference>
<dbReference type="GO" id="GO:0004252">
    <property type="term" value="F:serine-type endopeptidase activity"/>
    <property type="evidence" value="ECO:0007669"/>
    <property type="project" value="UniProtKB-EC"/>
</dbReference>
<evidence type="ECO:0000256" key="16">
    <source>
        <dbReference type="ARBA" id="ARBA00023145"/>
    </source>
</evidence>
<dbReference type="InterPro" id="IPR001314">
    <property type="entry name" value="Peptidase_S1A"/>
</dbReference>
<evidence type="ECO:0000259" key="32">
    <source>
        <dbReference type="PROSITE" id="PS50998"/>
    </source>
</evidence>
<dbReference type="PROSITE" id="PS01186">
    <property type="entry name" value="EGF_2"/>
    <property type="match status" value="1"/>
</dbReference>
<dbReference type="InterPro" id="IPR018114">
    <property type="entry name" value="TRYPSIN_HIS"/>
</dbReference>
<evidence type="ECO:0000256" key="14">
    <source>
        <dbReference type="ARBA" id="ARBA00023034"/>
    </source>
</evidence>
<keyword evidence="10 28" id="KW-0378">Hydrolase</keyword>
<evidence type="ECO:0000256" key="6">
    <source>
        <dbReference type="ARBA" id="ARBA00022536"/>
    </source>
</evidence>
<evidence type="ECO:0000256" key="25">
    <source>
        <dbReference type="ARBA" id="ARBA00042906"/>
    </source>
</evidence>
<keyword evidence="17 27" id="KW-1015">Disulfide bond</keyword>
<dbReference type="CTD" id="393327"/>
<accession>A0A3B3SPB3</accession>
<dbReference type="EC" id="3.4.21.69" evidence="21"/>
<keyword evidence="5" id="KW-0964">Secreted</keyword>
<comment type="catalytic activity">
    <reaction evidence="19">
        <text>Degradation of blood coagulation factors Va and VIIIa.</text>
        <dbReference type="EC" id="3.4.21.69"/>
    </reaction>
</comment>
<keyword evidence="8" id="KW-0165">Cleavage on pair of basic residues</keyword>
<dbReference type="STRING" id="1676925.ENSPKIP00000031896"/>
<evidence type="ECO:0000256" key="29">
    <source>
        <dbReference type="SAM" id="SignalP"/>
    </source>
</evidence>
<dbReference type="SMART" id="SM00179">
    <property type="entry name" value="EGF_CA"/>
    <property type="match status" value="1"/>
</dbReference>